<keyword evidence="3 6" id="KW-0238">DNA-binding</keyword>
<evidence type="ECO:0000313" key="11">
    <source>
        <dbReference type="Proteomes" id="UP001432322"/>
    </source>
</evidence>
<feature type="region of interest" description="Disordered" evidence="8">
    <location>
        <begin position="75"/>
        <end position="114"/>
    </location>
</feature>
<evidence type="ECO:0000256" key="5">
    <source>
        <dbReference type="ARBA" id="ARBA00023242"/>
    </source>
</evidence>
<dbReference type="InterPro" id="IPR020479">
    <property type="entry name" value="HD_metazoa"/>
</dbReference>
<dbReference type="GO" id="GO:0005634">
    <property type="term" value="C:nucleus"/>
    <property type="evidence" value="ECO:0007669"/>
    <property type="project" value="UniProtKB-SubCell"/>
</dbReference>
<feature type="non-terminal residue" evidence="10">
    <location>
        <position position="1"/>
    </location>
</feature>
<dbReference type="AlphaFoldDB" id="A0AAV5VKG1"/>
<dbReference type="PANTHER" id="PTHR45874">
    <property type="entry name" value="HOMEOBOX PROTEIN ABDOMINAL-B"/>
    <property type="match status" value="1"/>
</dbReference>
<keyword evidence="11" id="KW-1185">Reference proteome</keyword>
<dbReference type="InterPro" id="IPR009057">
    <property type="entry name" value="Homeodomain-like_sf"/>
</dbReference>
<evidence type="ECO:0000259" key="9">
    <source>
        <dbReference type="PROSITE" id="PS50071"/>
    </source>
</evidence>
<dbReference type="Gene3D" id="1.10.10.60">
    <property type="entry name" value="Homeodomain-like"/>
    <property type="match status" value="1"/>
</dbReference>
<organism evidence="10 11">
    <name type="scientific">Pristionchus fissidentatus</name>
    <dbReference type="NCBI Taxonomy" id="1538716"/>
    <lineage>
        <taxon>Eukaryota</taxon>
        <taxon>Metazoa</taxon>
        <taxon>Ecdysozoa</taxon>
        <taxon>Nematoda</taxon>
        <taxon>Chromadorea</taxon>
        <taxon>Rhabditida</taxon>
        <taxon>Rhabditina</taxon>
        <taxon>Diplogasteromorpha</taxon>
        <taxon>Diplogasteroidea</taxon>
        <taxon>Neodiplogasteridae</taxon>
        <taxon>Pristionchus</taxon>
    </lineage>
</organism>
<evidence type="ECO:0000313" key="10">
    <source>
        <dbReference type="EMBL" id="GMT18758.1"/>
    </source>
</evidence>
<dbReference type="CDD" id="cd00086">
    <property type="entry name" value="homeodomain"/>
    <property type="match status" value="1"/>
</dbReference>
<evidence type="ECO:0000256" key="7">
    <source>
        <dbReference type="RuleBase" id="RU000682"/>
    </source>
</evidence>
<dbReference type="PROSITE" id="PS50071">
    <property type="entry name" value="HOMEOBOX_2"/>
    <property type="match status" value="1"/>
</dbReference>
<gene>
    <name evidence="10" type="ORF">PFISCL1PPCAC_10055</name>
</gene>
<dbReference type="PANTHER" id="PTHR45874:SF4">
    <property type="entry name" value="HOMEOBOX PROTEIN ABDOMINAL-B"/>
    <property type="match status" value="1"/>
</dbReference>
<dbReference type="InterPro" id="IPR046333">
    <property type="entry name" value="HXA10/ABDB-like"/>
</dbReference>
<dbReference type="PROSITE" id="PS00027">
    <property type="entry name" value="HOMEOBOX_1"/>
    <property type="match status" value="1"/>
</dbReference>
<name>A0AAV5VKG1_9BILA</name>
<dbReference type="GO" id="GO:0000981">
    <property type="term" value="F:DNA-binding transcription factor activity, RNA polymerase II-specific"/>
    <property type="evidence" value="ECO:0007669"/>
    <property type="project" value="InterPro"/>
</dbReference>
<comment type="caution">
    <text evidence="10">The sequence shown here is derived from an EMBL/GenBank/DDBJ whole genome shotgun (WGS) entry which is preliminary data.</text>
</comment>
<dbReference type="SUPFAM" id="SSF46689">
    <property type="entry name" value="Homeodomain-like"/>
    <property type="match status" value="1"/>
</dbReference>
<keyword evidence="4 6" id="KW-0371">Homeobox</keyword>
<protein>
    <recommendedName>
        <fullName evidence="9">Homeobox domain-containing protein</fullName>
    </recommendedName>
</protein>
<accession>A0AAV5VKG1</accession>
<dbReference type="InterPro" id="IPR017970">
    <property type="entry name" value="Homeobox_CS"/>
</dbReference>
<evidence type="ECO:0000256" key="3">
    <source>
        <dbReference type="ARBA" id="ARBA00023125"/>
    </source>
</evidence>
<evidence type="ECO:0000256" key="2">
    <source>
        <dbReference type="ARBA" id="ARBA00006317"/>
    </source>
</evidence>
<dbReference type="InterPro" id="IPR001356">
    <property type="entry name" value="HD"/>
</dbReference>
<evidence type="ECO:0000256" key="1">
    <source>
        <dbReference type="ARBA" id="ARBA00004123"/>
    </source>
</evidence>
<evidence type="ECO:0000256" key="8">
    <source>
        <dbReference type="SAM" id="MobiDB-lite"/>
    </source>
</evidence>
<reference evidence="10" key="1">
    <citation type="submission" date="2023-10" db="EMBL/GenBank/DDBJ databases">
        <title>Genome assembly of Pristionchus species.</title>
        <authorList>
            <person name="Yoshida K."/>
            <person name="Sommer R.J."/>
        </authorList>
    </citation>
    <scope>NUCLEOTIDE SEQUENCE</scope>
    <source>
        <strain evidence="10">RS5133</strain>
    </source>
</reference>
<feature type="region of interest" description="Disordered" evidence="8">
    <location>
        <begin position="35"/>
        <end position="62"/>
    </location>
</feature>
<evidence type="ECO:0000256" key="6">
    <source>
        <dbReference type="PROSITE-ProRule" id="PRU00108"/>
    </source>
</evidence>
<dbReference type="EMBL" id="BTSY01000003">
    <property type="protein sequence ID" value="GMT18758.1"/>
    <property type="molecule type" value="Genomic_DNA"/>
</dbReference>
<sequence>INHLNECLMIYSPPQWTLRAAINRPHAMLSVMTMMSSDPHQQQQTQQQHISPPSSFPGRATGAAAAAAAFWPAAQTSFAPPPSTSTPDGSTTKQEPNADESPNHRVATSTSSSSLNGTTPYLAGGYDWQRTAAFASAANTIQTNMVAAAAAGRSLPQGFDPFPTMCPTTAEIYSAGIHPAGIAAAQAQAWNAAQAYQYAQHYAPFAAPTYPSTSMIDASVSEPGVLDWTGNHSRKKRKPYTKLQTLELEKEFLYNPYVSKQKRYELAINLGLTERQVKIWFQNRRMKKKKHDQRVVGHDMFCKDE</sequence>
<dbReference type="InterPro" id="IPR000047">
    <property type="entry name" value="HTH_motif"/>
</dbReference>
<dbReference type="GO" id="GO:0000978">
    <property type="term" value="F:RNA polymerase II cis-regulatory region sequence-specific DNA binding"/>
    <property type="evidence" value="ECO:0007669"/>
    <property type="project" value="TreeGrafter"/>
</dbReference>
<dbReference type="SMART" id="SM00389">
    <property type="entry name" value="HOX"/>
    <property type="match status" value="1"/>
</dbReference>
<proteinExistence type="inferred from homology"/>
<comment type="similarity">
    <text evidence="2">Belongs to the Abd-B homeobox family.</text>
</comment>
<feature type="DNA-binding region" description="Homeobox" evidence="6">
    <location>
        <begin position="233"/>
        <end position="292"/>
    </location>
</feature>
<dbReference type="Proteomes" id="UP001432322">
    <property type="component" value="Unassembled WGS sequence"/>
</dbReference>
<dbReference type="Pfam" id="PF00046">
    <property type="entry name" value="Homeodomain"/>
    <property type="match status" value="1"/>
</dbReference>
<comment type="subcellular location">
    <subcellularLocation>
        <location evidence="1 6 7">Nucleus</location>
    </subcellularLocation>
</comment>
<dbReference type="PRINTS" id="PR00031">
    <property type="entry name" value="HTHREPRESSR"/>
</dbReference>
<keyword evidence="5 6" id="KW-0539">Nucleus</keyword>
<dbReference type="PRINTS" id="PR00024">
    <property type="entry name" value="HOMEOBOX"/>
</dbReference>
<feature type="domain" description="Homeobox" evidence="9">
    <location>
        <begin position="231"/>
        <end position="291"/>
    </location>
</feature>
<evidence type="ECO:0000256" key="4">
    <source>
        <dbReference type="ARBA" id="ARBA00023155"/>
    </source>
</evidence>